<organism evidence="1 2">
    <name type="scientific">Sinocyclocheilus grahami</name>
    <name type="common">Dianchi golden-line fish</name>
    <name type="synonym">Barbus grahami</name>
    <dbReference type="NCBI Taxonomy" id="75366"/>
    <lineage>
        <taxon>Eukaryota</taxon>
        <taxon>Metazoa</taxon>
        <taxon>Chordata</taxon>
        <taxon>Craniata</taxon>
        <taxon>Vertebrata</taxon>
        <taxon>Euteleostomi</taxon>
        <taxon>Actinopterygii</taxon>
        <taxon>Neopterygii</taxon>
        <taxon>Teleostei</taxon>
        <taxon>Ostariophysi</taxon>
        <taxon>Cypriniformes</taxon>
        <taxon>Cyprinidae</taxon>
        <taxon>Cyprininae</taxon>
        <taxon>Sinocyclocheilus</taxon>
    </lineage>
</organism>
<name>A0A672PMR9_SINGR</name>
<protein>
    <submittedName>
        <fullName evidence="1">Si:ch211-284e13.11</fullName>
    </submittedName>
</protein>
<dbReference type="InParanoid" id="A0A672PMR9"/>
<keyword evidence="2" id="KW-1185">Reference proteome</keyword>
<dbReference type="OMA" id="PNIICPQ"/>
<reference evidence="1" key="1">
    <citation type="submission" date="2025-08" db="UniProtKB">
        <authorList>
            <consortium name="Ensembl"/>
        </authorList>
    </citation>
    <scope>IDENTIFICATION</scope>
</reference>
<accession>A0A672PMR9</accession>
<dbReference type="Ensembl" id="ENSSGRT00000068597.1">
    <property type="protein sequence ID" value="ENSSGRP00000064330.1"/>
    <property type="gene ID" value="ENSSGRG00000033170.1"/>
</dbReference>
<dbReference type="Proteomes" id="UP000472262">
    <property type="component" value="Unassembled WGS sequence"/>
</dbReference>
<evidence type="ECO:0000313" key="2">
    <source>
        <dbReference type="Proteomes" id="UP000472262"/>
    </source>
</evidence>
<dbReference type="SUPFAM" id="SSF57850">
    <property type="entry name" value="RING/U-box"/>
    <property type="match status" value="1"/>
</dbReference>
<sequence length="169" mass="18960">SREIFVIHQECPSCHQSNVGVLDGQCAVCKSCSKLKRCVFQFCLACQREWPRGTPTTNSCTLPNCALRAALLSNTKITDQHSSVRGCPYFRACPRCKALLTHNGKGCPNIICPQCNTHFCFRCLRQYCPGIQNIETLGFLTHRLSFFQNNDVIPCRVVDNKQSLNVFGL</sequence>
<dbReference type="CDD" id="cd20336">
    <property type="entry name" value="Rcat_RBR"/>
    <property type="match status" value="1"/>
</dbReference>
<dbReference type="Pfam" id="PF22191">
    <property type="entry name" value="IBR_1"/>
    <property type="match status" value="1"/>
</dbReference>
<reference evidence="1" key="2">
    <citation type="submission" date="2025-09" db="UniProtKB">
        <authorList>
            <consortium name="Ensembl"/>
        </authorList>
    </citation>
    <scope>IDENTIFICATION</scope>
</reference>
<proteinExistence type="predicted"/>
<dbReference type="Gene3D" id="1.20.120.1750">
    <property type="match status" value="1"/>
</dbReference>
<dbReference type="AlphaFoldDB" id="A0A672PMR9"/>
<evidence type="ECO:0000313" key="1">
    <source>
        <dbReference type="Ensembl" id="ENSSGRP00000064330.1"/>
    </source>
</evidence>